<reference evidence="1 2" key="1">
    <citation type="submission" date="2020-08" db="EMBL/GenBank/DDBJ databases">
        <title>Genomic Encyclopedia of Type Strains, Phase III (KMG-III): the genomes of soil and plant-associated and newly described type strains.</title>
        <authorList>
            <person name="Whitman W."/>
        </authorList>
    </citation>
    <scope>NUCLEOTIDE SEQUENCE [LARGE SCALE GENOMIC DNA]</scope>
    <source>
        <strain evidence="1 2">CECT 8234</strain>
    </source>
</reference>
<dbReference type="EMBL" id="JACHXW010000029">
    <property type="protein sequence ID" value="MBB3155813.1"/>
    <property type="molecule type" value="Genomic_DNA"/>
</dbReference>
<evidence type="ECO:0000313" key="2">
    <source>
        <dbReference type="Proteomes" id="UP000518605"/>
    </source>
</evidence>
<dbReference type="RefSeq" id="WP_183570816.1">
    <property type="nucleotide sequence ID" value="NZ_CBCSLB010000029.1"/>
</dbReference>
<name>A0A7W5GDT8_9BACL</name>
<organism evidence="1 2">
    <name type="scientific">Paenibacillus endophyticus</name>
    <dbReference type="NCBI Taxonomy" id="1294268"/>
    <lineage>
        <taxon>Bacteria</taxon>
        <taxon>Bacillati</taxon>
        <taxon>Bacillota</taxon>
        <taxon>Bacilli</taxon>
        <taxon>Bacillales</taxon>
        <taxon>Paenibacillaceae</taxon>
        <taxon>Paenibacillus</taxon>
    </lineage>
</organism>
<dbReference type="Proteomes" id="UP000518605">
    <property type="component" value="Unassembled WGS sequence"/>
</dbReference>
<evidence type="ECO:0000313" key="1">
    <source>
        <dbReference type="EMBL" id="MBB3155813.1"/>
    </source>
</evidence>
<dbReference type="SUPFAM" id="SSF49373">
    <property type="entry name" value="Invasin/intimin cell-adhesion fragments"/>
    <property type="match status" value="1"/>
</dbReference>
<accession>A0A7W5GDT8</accession>
<keyword evidence="2" id="KW-1185">Reference proteome</keyword>
<gene>
    <name evidence="1" type="ORF">FHS16_005929</name>
</gene>
<comment type="caution">
    <text evidence="1">The sequence shown here is derived from an EMBL/GenBank/DDBJ whole genome shotgun (WGS) entry which is preliminary data.</text>
</comment>
<sequence>MLELGVGDEWRVYADAQPYTTLDKSLIWETSNPNVVNVQDADDKSARLQAVSSGTATITVKLANGAVRQSADVIVVSLSTNLSGWNVHPASEWVPTLDGIRGLFYSDSLLDIKLISYH</sequence>
<proteinExistence type="predicted"/>
<protein>
    <submittedName>
        <fullName evidence="1">Uncharacterized protein YjdB</fullName>
    </submittedName>
</protein>
<dbReference type="AlphaFoldDB" id="A0A7W5GDT8"/>
<dbReference type="Gene3D" id="2.60.40.1080">
    <property type="match status" value="1"/>
</dbReference>
<dbReference type="InterPro" id="IPR008964">
    <property type="entry name" value="Invasin/intimin_cell_adhesion"/>
</dbReference>